<keyword evidence="2" id="KW-0677">Repeat</keyword>
<evidence type="ECO:0000256" key="2">
    <source>
        <dbReference type="ARBA" id="ARBA00022737"/>
    </source>
</evidence>
<reference evidence="4 5" key="1">
    <citation type="journal article" date="2019" name="PLoS ONE">
        <title>Genomic analyses reveal an absence of contemporary introgressive admixture between fin whales and blue whales, despite known hybrids.</title>
        <authorList>
            <person name="Westbury M.V."/>
            <person name="Petersen B."/>
            <person name="Lorenzen E.D."/>
        </authorList>
    </citation>
    <scope>NUCLEOTIDE SEQUENCE [LARGE SCALE GENOMIC DNA]</scope>
    <source>
        <strain evidence="4">FinWhale-01</strain>
    </source>
</reference>
<evidence type="ECO:0008006" key="6">
    <source>
        <dbReference type="Google" id="ProtNLM"/>
    </source>
</evidence>
<dbReference type="InterPro" id="IPR050541">
    <property type="entry name" value="LRR_TM_domain-containing"/>
</dbReference>
<keyword evidence="5" id="KW-1185">Reference proteome</keyword>
<keyword evidence="3" id="KW-0732">Signal</keyword>
<dbReference type="InterPro" id="IPR003591">
    <property type="entry name" value="Leu-rich_rpt_typical-subtyp"/>
</dbReference>
<comment type="caution">
    <text evidence="4">The sequence shown here is derived from an EMBL/GenBank/DDBJ whole genome shotgun (WGS) entry which is preliminary data.</text>
</comment>
<dbReference type="InterPro" id="IPR032675">
    <property type="entry name" value="LRR_dom_sf"/>
</dbReference>
<evidence type="ECO:0000313" key="5">
    <source>
        <dbReference type="Proteomes" id="UP000437017"/>
    </source>
</evidence>
<dbReference type="InterPro" id="IPR001611">
    <property type="entry name" value="Leu-rich_rpt"/>
</dbReference>
<dbReference type="EMBL" id="SGJD01002124">
    <property type="protein sequence ID" value="KAB0396592.1"/>
    <property type="molecule type" value="Genomic_DNA"/>
</dbReference>
<organism evidence="4 5">
    <name type="scientific">Balaenoptera physalus</name>
    <name type="common">Fin whale</name>
    <name type="synonym">Balaena physalus</name>
    <dbReference type="NCBI Taxonomy" id="9770"/>
    <lineage>
        <taxon>Eukaryota</taxon>
        <taxon>Metazoa</taxon>
        <taxon>Chordata</taxon>
        <taxon>Craniata</taxon>
        <taxon>Vertebrata</taxon>
        <taxon>Euteleostomi</taxon>
        <taxon>Mammalia</taxon>
        <taxon>Eutheria</taxon>
        <taxon>Laurasiatheria</taxon>
        <taxon>Artiodactyla</taxon>
        <taxon>Whippomorpha</taxon>
        <taxon>Cetacea</taxon>
        <taxon>Mysticeti</taxon>
        <taxon>Balaenopteridae</taxon>
        <taxon>Balaenoptera</taxon>
    </lineage>
</organism>
<evidence type="ECO:0000256" key="1">
    <source>
        <dbReference type="ARBA" id="ARBA00022614"/>
    </source>
</evidence>
<dbReference type="Gene3D" id="3.80.10.10">
    <property type="entry name" value="Ribonuclease Inhibitor"/>
    <property type="match status" value="2"/>
</dbReference>
<evidence type="ECO:0000256" key="3">
    <source>
        <dbReference type="SAM" id="SignalP"/>
    </source>
</evidence>
<dbReference type="SMART" id="SM00369">
    <property type="entry name" value="LRR_TYP"/>
    <property type="match status" value="5"/>
</dbReference>
<accession>A0A643C923</accession>
<feature type="chain" id="PRO_5024976017" description="LRRNT domain-containing protein" evidence="3">
    <location>
        <begin position="29"/>
        <end position="240"/>
    </location>
</feature>
<feature type="signal peptide" evidence="3">
    <location>
        <begin position="1"/>
        <end position="28"/>
    </location>
</feature>
<dbReference type="Proteomes" id="UP000437017">
    <property type="component" value="Unassembled WGS sequence"/>
</dbReference>
<dbReference type="FunFam" id="3.80.10.10:FF:000103">
    <property type="entry name" value="Immunoglobulin superfamily member 10"/>
    <property type="match status" value="1"/>
</dbReference>
<keyword evidence="1" id="KW-0433">Leucine-rich repeat</keyword>
<evidence type="ECO:0000313" key="4">
    <source>
        <dbReference type="EMBL" id="KAB0396592.1"/>
    </source>
</evidence>
<name>A0A643C923_BALPH</name>
<protein>
    <recommendedName>
        <fullName evidence="6">LRRNT domain-containing protein</fullName>
    </recommendedName>
</protein>
<dbReference type="Pfam" id="PF13855">
    <property type="entry name" value="LRR_8"/>
    <property type="match status" value="1"/>
</dbReference>
<dbReference type="PANTHER" id="PTHR24369">
    <property type="entry name" value="ANTIGEN BSP, PUTATIVE-RELATED"/>
    <property type="match status" value="1"/>
</dbReference>
<proteinExistence type="predicted"/>
<sequence length="240" mass="27654">MTVKSRGSTSLLVSFAAVCLVVFPGGRACPRRCACYVPTEVHCTFRYLTSIPHSLPHNVERINLGYNSLVRLTETDFSGLNKLELLMLHSNGIHTIPPKTFSDLQALQVLKMSYNKVRKLQKDTFYGLRSLTRLHMDHNNIEFINPEVFYGLTSLRLVQLEGNQLTKLHPDTFVSLCYLRIFKTSFIKYLYLSDNFLSSIPQEMVTYMPDLESLYLHGNPWTCDCHLKWLSDWIREKPGT</sequence>
<dbReference type="AlphaFoldDB" id="A0A643C923"/>
<gene>
    <name evidence="4" type="ORF">E2I00_012739</name>
</gene>
<dbReference type="SUPFAM" id="SSF52058">
    <property type="entry name" value="L domain-like"/>
    <property type="match status" value="1"/>
</dbReference>
<dbReference type="GO" id="GO:0005886">
    <property type="term" value="C:plasma membrane"/>
    <property type="evidence" value="ECO:0007669"/>
    <property type="project" value="TreeGrafter"/>
</dbReference>
<dbReference type="OrthoDB" id="694479at2759"/>
<dbReference type="PANTHER" id="PTHR24369:SF163">
    <property type="entry name" value="MATRIX-REMODELING-ASSOCIATED PROTEIN 5"/>
    <property type="match status" value="1"/>
</dbReference>